<organism evidence="3">
    <name type="scientific">hydrothermal vent metagenome</name>
    <dbReference type="NCBI Taxonomy" id="652676"/>
    <lineage>
        <taxon>unclassified sequences</taxon>
        <taxon>metagenomes</taxon>
        <taxon>ecological metagenomes</taxon>
    </lineage>
</organism>
<keyword evidence="2" id="KW-0472">Membrane</keyword>
<name>A0A3B1CZZ0_9ZZZZ</name>
<dbReference type="NCBIfam" id="TIGR02532">
    <property type="entry name" value="IV_pilin_GFxxxE"/>
    <property type="match status" value="1"/>
</dbReference>
<dbReference type="PANTHER" id="PTHR30093">
    <property type="entry name" value="GENERAL SECRETION PATHWAY PROTEIN G"/>
    <property type="match status" value="1"/>
</dbReference>
<dbReference type="InterPro" id="IPR045584">
    <property type="entry name" value="Pilin-like"/>
</dbReference>
<protein>
    <submittedName>
        <fullName evidence="3">Uncharacterized protein</fullName>
    </submittedName>
</protein>
<dbReference type="Pfam" id="PF07963">
    <property type="entry name" value="N_methyl"/>
    <property type="match status" value="1"/>
</dbReference>
<dbReference type="InterPro" id="IPR000983">
    <property type="entry name" value="Bac_GSPG_pilin"/>
</dbReference>
<keyword evidence="2" id="KW-0812">Transmembrane</keyword>
<gene>
    <name evidence="3" type="ORF">MNBD_PLANCTO03-770</name>
</gene>
<proteinExistence type="predicted"/>
<evidence type="ECO:0000313" key="3">
    <source>
        <dbReference type="EMBL" id="VAX36226.1"/>
    </source>
</evidence>
<dbReference type="InterPro" id="IPR012902">
    <property type="entry name" value="N_methyl_site"/>
</dbReference>
<evidence type="ECO:0000256" key="1">
    <source>
        <dbReference type="ARBA" id="ARBA00022481"/>
    </source>
</evidence>
<dbReference type="PANTHER" id="PTHR30093:SF2">
    <property type="entry name" value="TYPE II SECRETION SYSTEM PROTEIN H"/>
    <property type="match status" value="1"/>
</dbReference>
<feature type="transmembrane region" description="Helical" evidence="2">
    <location>
        <begin position="12"/>
        <end position="34"/>
    </location>
</feature>
<dbReference type="AlphaFoldDB" id="A0A3B1CZZ0"/>
<reference evidence="3" key="1">
    <citation type="submission" date="2018-06" db="EMBL/GenBank/DDBJ databases">
        <authorList>
            <person name="Zhirakovskaya E."/>
        </authorList>
    </citation>
    <scope>NUCLEOTIDE SEQUENCE</scope>
</reference>
<keyword evidence="2" id="KW-1133">Transmembrane helix</keyword>
<evidence type="ECO:0000256" key="2">
    <source>
        <dbReference type="SAM" id="Phobius"/>
    </source>
</evidence>
<dbReference type="GO" id="GO:0015628">
    <property type="term" value="P:protein secretion by the type II secretion system"/>
    <property type="evidence" value="ECO:0007669"/>
    <property type="project" value="InterPro"/>
</dbReference>
<dbReference type="GO" id="GO:0015627">
    <property type="term" value="C:type II protein secretion system complex"/>
    <property type="evidence" value="ECO:0007669"/>
    <property type="project" value="InterPro"/>
</dbReference>
<sequence length="298" mass="33509">MNTKRTSRLAFTLIELLVVIAIIALLIGILLPALGKARMAAWKVLSMNNLNQIMKGVEMYKTDAKDHVPYPVPNRGPDGKLRGGVCTWTFGGKDTSDEWQGNWADISASARPLNAYLYPEIIFPLPREGTYDWNTRDTSYKMGKPQEPRQSIETEAFKSPGDKVSYQHGPPRWPHPDYSMSSYDDVGTSYHTNFRWFDVMQDLPGETFTSAWDKGIKRLEMAATFNTSTFVFIYDQVADVATSQDGLAVWPEGVPGEFGGMNQSLLAFYDGHVEYLQIKLGAVNTKDYQLHFVMPGDN</sequence>
<dbReference type="Gene3D" id="3.30.700.10">
    <property type="entry name" value="Glycoprotein, Type 4 Pilin"/>
    <property type="match status" value="1"/>
</dbReference>
<dbReference type="EMBL" id="UOGK01000045">
    <property type="protein sequence ID" value="VAX36226.1"/>
    <property type="molecule type" value="Genomic_DNA"/>
</dbReference>
<accession>A0A3B1CZZ0</accession>
<dbReference type="PRINTS" id="PR00813">
    <property type="entry name" value="BCTERIALGSPG"/>
</dbReference>
<keyword evidence="1" id="KW-0488">Methylation</keyword>
<dbReference type="SUPFAM" id="SSF54523">
    <property type="entry name" value="Pili subunits"/>
    <property type="match status" value="1"/>
</dbReference>